<dbReference type="RefSeq" id="WP_084373733.1">
    <property type="nucleotide sequence ID" value="NZ_FWYF01000003.1"/>
</dbReference>
<evidence type="ECO:0000313" key="2">
    <source>
        <dbReference type="EMBL" id="SMD36836.1"/>
    </source>
</evidence>
<keyword evidence="1" id="KW-0472">Membrane</keyword>
<accession>A0A1W2GKP5</accession>
<dbReference type="Proteomes" id="UP000192472">
    <property type="component" value="Unassembled WGS sequence"/>
</dbReference>
<reference evidence="2 3" key="1">
    <citation type="submission" date="2017-04" db="EMBL/GenBank/DDBJ databases">
        <authorList>
            <person name="Afonso C.L."/>
            <person name="Miller P.J."/>
            <person name="Scott M.A."/>
            <person name="Spackman E."/>
            <person name="Goraichik I."/>
            <person name="Dimitrov K.M."/>
            <person name="Suarez D.L."/>
            <person name="Swayne D.E."/>
        </authorList>
    </citation>
    <scope>NUCLEOTIDE SEQUENCE [LARGE SCALE GENOMIC DNA]</scope>
    <source>
        <strain evidence="2 3">DSM 26133</strain>
    </source>
</reference>
<name>A0A1W2GKP5_REIFA</name>
<dbReference type="InterPro" id="IPR021279">
    <property type="entry name" value="DUF2721"/>
</dbReference>
<keyword evidence="1" id="KW-0812">Transmembrane</keyword>
<keyword evidence="1" id="KW-1133">Transmembrane helix</keyword>
<protein>
    <recommendedName>
        <fullName evidence="4">II family cellulose-binding protein</fullName>
    </recommendedName>
</protein>
<proteinExistence type="predicted"/>
<dbReference type="Pfam" id="PF11026">
    <property type="entry name" value="DUF2721"/>
    <property type="match status" value="1"/>
</dbReference>
<dbReference type="OrthoDB" id="9813525at2"/>
<feature type="transmembrane region" description="Helical" evidence="1">
    <location>
        <begin position="12"/>
        <end position="33"/>
    </location>
</feature>
<evidence type="ECO:0008006" key="4">
    <source>
        <dbReference type="Google" id="ProtNLM"/>
    </source>
</evidence>
<dbReference type="EMBL" id="FWYF01000003">
    <property type="protein sequence ID" value="SMD36836.1"/>
    <property type="molecule type" value="Genomic_DNA"/>
</dbReference>
<evidence type="ECO:0000256" key="1">
    <source>
        <dbReference type="SAM" id="Phobius"/>
    </source>
</evidence>
<feature type="transmembrane region" description="Helical" evidence="1">
    <location>
        <begin position="91"/>
        <end position="112"/>
    </location>
</feature>
<organism evidence="2 3">
    <name type="scientific">Reichenbachiella faecimaris</name>
    <dbReference type="NCBI Taxonomy" id="692418"/>
    <lineage>
        <taxon>Bacteria</taxon>
        <taxon>Pseudomonadati</taxon>
        <taxon>Bacteroidota</taxon>
        <taxon>Cytophagia</taxon>
        <taxon>Cytophagales</taxon>
        <taxon>Reichenbachiellaceae</taxon>
        <taxon>Reichenbachiella</taxon>
    </lineage>
</organism>
<evidence type="ECO:0000313" key="3">
    <source>
        <dbReference type="Proteomes" id="UP000192472"/>
    </source>
</evidence>
<sequence length="131" mass="14829">MQLEISTPALLFPAITLLLLAYTNRFLALATLIRNLHAKYQQAETQHILVGQINNLRKRLNMVRRMQAFGVLSFLLTVGCMFALFQEGFVMANYLFGSSLLSLITSLIFSLIEIQMSTKALNIELSDMEEI</sequence>
<dbReference type="STRING" id="692418.SAMN04488029_3094"/>
<keyword evidence="3" id="KW-1185">Reference proteome</keyword>
<feature type="transmembrane region" description="Helical" evidence="1">
    <location>
        <begin position="66"/>
        <end position="85"/>
    </location>
</feature>
<gene>
    <name evidence="2" type="ORF">SAMN04488029_3094</name>
</gene>
<dbReference type="AlphaFoldDB" id="A0A1W2GKP5"/>